<sequence>MKITLQETRDFVFQVNPDPEQLRTIVERELTKFGTPASITEISGGLFNTAYRVDLVDPVSNWILRLSPAPEAEVFYNELQLMEREADVEKLFSSLGSVFPKALTYNLDRAHINRAYSIHQVIEGELWDFHQAELSRSQNEELWTELSQHARKIHSVEGDFFGYPGPSKKFSKWSDFIKDVVDGLIDDAKRFGLVLGVAEAEAFRVLLDRYSEILDEVDTPYLCHGDLWPKNILFQKEESGLCSITGVLDSERAFWGDPAAEWVFVFLDIPDSFWTAYGKRFNSESDRTRVQIYKGLYCTQVLLEAKRFGRSGEEEKAGIEEVLAELG</sequence>
<proteinExistence type="predicted"/>
<organism evidence="2 3">
    <name type="scientific">Pelagicoccus mobilis</name>
    <dbReference type="NCBI Taxonomy" id="415221"/>
    <lineage>
        <taxon>Bacteria</taxon>
        <taxon>Pseudomonadati</taxon>
        <taxon>Verrucomicrobiota</taxon>
        <taxon>Opitutia</taxon>
        <taxon>Puniceicoccales</taxon>
        <taxon>Pelagicoccaceae</taxon>
        <taxon>Pelagicoccus</taxon>
    </lineage>
</organism>
<dbReference type="PANTHER" id="PTHR21310:SF15">
    <property type="entry name" value="AMINOGLYCOSIDE PHOSPHOTRANSFERASE DOMAIN-CONTAINING PROTEIN"/>
    <property type="match status" value="1"/>
</dbReference>
<evidence type="ECO:0000259" key="1">
    <source>
        <dbReference type="Pfam" id="PF01636"/>
    </source>
</evidence>
<reference evidence="2" key="1">
    <citation type="submission" date="2021-01" db="EMBL/GenBank/DDBJ databases">
        <title>Modified the classification status of verrucomicrobia.</title>
        <authorList>
            <person name="Feng X."/>
        </authorList>
    </citation>
    <scope>NUCLEOTIDE SEQUENCE</scope>
    <source>
        <strain evidence="2">KCTC 13126</strain>
    </source>
</reference>
<dbReference type="Gene3D" id="3.30.200.20">
    <property type="entry name" value="Phosphorylase Kinase, domain 1"/>
    <property type="match status" value="1"/>
</dbReference>
<comment type="caution">
    <text evidence="2">The sequence shown here is derived from an EMBL/GenBank/DDBJ whole genome shotgun (WGS) entry which is preliminary data.</text>
</comment>
<dbReference type="Proteomes" id="UP000617628">
    <property type="component" value="Unassembled WGS sequence"/>
</dbReference>
<dbReference type="InterPro" id="IPR011009">
    <property type="entry name" value="Kinase-like_dom_sf"/>
</dbReference>
<dbReference type="Pfam" id="PF01636">
    <property type="entry name" value="APH"/>
    <property type="match status" value="1"/>
</dbReference>
<evidence type="ECO:0000313" key="2">
    <source>
        <dbReference type="EMBL" id="MBK1880360.1"/>
    </source>
</evidence>
<dbReference type="Gene3D" id="3.90.1200.10">
    <property type="match status" value="1"/>
</dbReference>
<dbReference type="InterPro" id="IPR051678">
    <property type="entry name" value="AGP_Transferase"/>
</dbReference>
<dbReference type="AlphaFoldDB" id="A0A934RZ43"/>
<evidence type="ECO:0000313" key="3">
    <source>
        <dbReference type="Proteomes" id="UP000617628"/>
    </source>
</evidence>
<keyword evidence="3" id="KW-1185">Reference proteome</keyword>
<gene>
    <name evidence="2" type="ORF">JIN87_25975</name>
</gene>
<dbReference type="RefSeq" id="WP_200359245.1">
    <property type="nucleotide sequence ID" value="NZ_JAENIL010000084.1"/>
</dbReference>
<dbReference type="EMBL" id="JAENIL010000084">
    <property type="protein sequence ID" value="MBK1880360.1"/>
    <property type="molecule type" value="Genomic_DNA"/>
</dbReference>
<dbReference type="SUPFAM" id="SSF56112">
    <property type="entry name" value="Protein kinase-like (PK-like)"/>
    <property type="match status" value="1"/>
</dbReference>
<dbReference type="PANTHER" id="PTHR21310">
    <property type="entry name" value="AMINOGLYCOSIDE PHOSPHOTRANSFERASE-RELATED-RELATED"/>
    <property type="match status" value="1"/>
</dbReference>
<name>A0A934RZ43_9BACT</name>
<feature type="domain" description="Aminoglycoside phosphotransferase" evidence="1">
    <location>
        <begin position="39"/>
        <end position="281"/>
    </location>
</feature>
<protein>
    <submittedName>
        <fullName evidence="2">Aminoglycoside phosphotransferase family protein</fullName>
    </submittedName>
</protein>
<dbReference type="InterPro" id="IPR002575">
    <property type="entry name" value="Aminoglycoside_PTrfase"/>
</dbReference>
<accession>A0A934RZ43</accession>